<dbReference type="PANTHER" id="PTHR10937:SF8">
    <property type="entry name" value="AMINOTRANSFERASE-RELATED"/>
    <property type="match status" value="1"/>
</dbReference>
<dbReference type="InterPro" id="IPR035466">
    <property type="entry name" value="GlmS/AgaS_SIS"/>
</dbReference>
<feature type="domain" description="SIS" evidence="2">
    <location>
        <begin position="30"/>
        <end position="176"/>
    </location>
</feature>
<keyword evidence="1" id="KW-0677">Repeat</keyword>
<dbReference type="InterPro" id="IPR046348">
    <property type="entry name" value="SIS_dom_sf"/>
</dbReference>
<evidence type="ECO:0000259" key="2">
    <source>
        <dbReference type="PROSITE" id="PS51464"/>
    </source>
</evidence>
<reference evidence="3" key="1">
    <citation type="submission" date="2021-03" db="EMBL/GenBank/DDBJ databases">
        <title>Identification and antibiotic profiling of Wohlfahrtiimonas chitiniclastica, an underestimated human pathogen.</title>
        <authorList>
            <person name="Kopf A."/>
            <person name="Bunk B."/>
            <person name="Coldewey S."/>
            <person name="Gunzer F."/>
            <person name="Riedel T."/>
            <person name="Schroettner P."/>
        </authorList>
    </citation>
    <scope>NUCLEOTIDE SEQUENCE</scope>
    <source>
        <strain evidence="3">DSM 100917</strain>
    </source>
</reference>
<gene>
    <name evidence="3" type="ORF">J7561_02395</name>
</gene>
<dbReference type="Proteomes" id="UP000680020">
    <property type="component" value="Unassembled WGS sequence"/>
</dbReference>
<dbReference type="CDD" id="cd05008">
    <property type="entry name" value="SIS_GlmS_GlmD_1"/>
    <property type="match status" value="1"/>
</dbReference>
<feature type="domain" description="SIS" evidence="2">
    <location>
        <begin position="194"/>
        <end position="329"/>
    </location>
</feature>
<evidence type="ECO:0000256" key="1">
    <source>
        <dbReference type="ARBA" id="ARBA00022737"/>
    </source>
</evidence>
<dbReference type="InterPro" id="IPR035490">
    <property type="entry name" value="GlmS/FrlB_SIS"/>
</dbReference>
<dbReference type="Pfam" id="PF01380">
    <property type="entry name" value="SIS"/>
    <property type="match status" value="2"/>
</dbReference>
<organism evidence="3 4">
    <name type="scientific">Wohlfahrtiimonas chitiniclastica</name>
    <dbReference type="NCBI Taxonomy" id="400946"/>
    <lineage>
        <taxon>Bacteria</taxon>
        <taxon>Pseudomonadati</taxon>
        <taxon>Pseudomonadota</taxon>
        <taxon>Gammaproteobacteria</taxon>
        <taxon>Cardiobacteriales</taxon>
        <taxon>Ignatzschineriaceae</taxon>
        <taxon>Wohlfahrtiimonas</taxon>
    </lineage>
</organism>
<name>A0AB35BYV3_9GAMM</name>
<dbReference type="GeneID" id="58262872"/>
<dbReference type="Gene3D" id="3.40.50.10490">
    <property type="entry name" value="Glucose-6-phosphate isomerase like protein, domain 1"/>
    <property type="match status" value="2"/>
</dbReference>
<accession>A0AB35BYV3</accession>
<proteinExistence type="predicted"/>
<dbReference type="SUPFAM" id="SSF53697">
    <property type="entry name" value="SIS domain"/>
    <property type="match status" value="1"/>
</dbReference>
<dbReference type="PANTHER" id="PTHR10937">
    <property type="entry name" value="GLUCOSAMINE--FRUCTOSE-6-PHOSPHATE AMINOTRANSFERASE, ISOMERIZING"/>
    <property type="match status" value="1"/>
</dbReference>
<dbReference type="EMBL" id="JAGIBU010000001">
    <property type="protein sequence ID" value="MBS7824052.1"/>
    <property type="molecule type" value="Genomic_DNA"/>
</dbReference>
<evidence type="ECO:0000313" key="3">
    <source>
        <dbReference type="EMBL" id="MBS7824052.1"/>
    </source>
</evidence>
<dbReference type="InterPro" id="IPR001347">
    <property type="entry name" value="SIS_dom"/>
</dbReference>
<dbReference type="GO" id="GO:1901135">
    <property type="term" value="P:carbohydrate derivative metabolic process"/>
    <property type="evidence" value="ECO:0007669"/>
    <property type="project" value="InterPro"/>
</dbReference>
<sequence>MSTYMAKEIREIPDVIAKQGESNAPMLIKLAEFIKKETIHGITLLGRGSSKNACYYAKYIFETALNIPVSMASPSVASIYDRTLNFNNHLLFVCSQSGSSPDLIKYAENAKAGGATLIGLVNDENSPLAKMSDFLFGLKAGKEHSVAATKSYIATIYAFASIYAMFCGKNDLADELYHLPEVMDQVVHTRWDQFSDAMVTEDQLFCLGRSFNFSTAKEVALKFNETCQVFAKDYSSSEFFHGPLALIERGIPILHFLMNDESHKVSVETTEKLLNLGANVYTVDSKAFDEKTLVIPASSPLIQPMIQTTALYSIIEEIAMKKGMNPDEPPFLNKVTKTV</sequence>
<dbReference type="AlphaFoldDB" id="A0AB35BYV3"/>
<evidence type="ECO:0000313" key="4">
    <source>
        <dbReference type="Proteomes" id="UP000680020"/>
    </source>
</evidence>
<protein>
    <submittedName>
        <fullName evidence="3">SIS domain-containing protein</fullName>
    </submittedName>
</protein>
<dbReference type="GO" id="GO:0097367">
    <property type="term" value="F:carbohydrate derivative binding"/>
    <property type="evidence" value="ECO:0007669"/>
    <property type="project" value="InterPro"/>
</dbReference>
<dbReference type="PROSITE" id="PS51464">
    <property type="entry name" value="SIS"/>
    <property type="match status" value="2"/>
</dbReference>
<comment type="caution">
    <text evidence="3">The sequence shown here is derived from an EMBL/GenBank/DDBJ whole genome shotgun (WGS) entry which is preliminary data.</text>
</comment>
<dbReference type="RefSeq" id="WP_063455786.1">
    <property type="nucleotide sequence ID" value="NZ_CP115969.1"/>
</dbReference>
<dbReference type="CDD" id="cd05009">
    <property type="entry name" value="SIS_GlmS_GlmD_2"/>
    <property type="match status" value="1"/>
</dbReference>